<feature type="transmembrane region" description="Helical" evidence="9">
    <location>
        <begin position="115"/>
        <end position="135"/>
    </location>
</feature>
<evidence type="ECO:0000313" key="11">
    <source>
        <dbReference type="EMBL" id="OUR82359.1"/>
    </source>
</evidence>
<evidence type="ECO:0000256" key="1">
    <source>
        <dbReference type="ARBA" id="ARBA00004651"/>
    </source>
</evidence>
<dbReference type="InterPro" id="IPR050790">
    <property type="entry name" value="ExbB/TolQ_transport"/>
</dbReference>
<feature type="transmembrane region" description="Helical" evidence="9">
    <location>
        <begin position="13"/>
        <end position="32"/>
    </location>
</feature>
<organism evidence="11 12">
    <name type="scientific">Colwellia psychrerythraea</name>
    <name type="common">Vibrio psychroerythus</name>
    <dbReference type="NCBI Taxonomy" id="28229"/>
    <lineage>
        <taxon>Bacteria</taxon>
        <taxon>Pseudomonadati</taxon>
        <taxon>Pseudomonadota</taxon>
        <taxon>Gammaproteobacteria</taxon>
        <taxon>Alteromonadales</taxon>
        <taxon>Colwelliaceae</taxon>
        <taxon>Colwellia</taxon>
    </lineage>
</organism>
<keyword evidence="2 8" id="KW-0813">Transport</keyword>
<dbReference type="EMBL" id="MAAF01000040">
    <property type="protein sequence ID" value="OUR82359.1"/>
    <property type="molecule type" value="Genomic_DNA"/>
</dbReference>
<evidence type="ECO:0000256" key="5">
    <source>
        <dbReference type="ARBA" id="ARBA00022927"/>
    </source>
</evidence>
<dbReference type="PANTHER" id="PTHR30625:SF15">
    <property type="entry name" value="BIOPOLYMER TRANSPORT PROTEIN EXBB"/>
    <property type="match status" value="1"/>
</dbReference>
<comment type="similarity">
    <text evidence="8">Belongs to the exbB/tolQ family.</text>
</comment>
<accession>A0A1Y5EIL8</accession>
<keyword evidence="5 8" id="KW-0653">Protein transport</keyword>
<evidence type="ECO:0000256" key="7">
    <source>
        <dbReference type="ARBA" id="ARBA00023136"/>
    </source>
</evidence>
<keyword evidence="3" id="KW-1003">Cell membrane</keyword>
<evidence type="ECO:0000256" key="2">
    <source>
        <dbReference type="ARBA" id="ARBA00022448"/>
    </source>
</evidence>
<gene>
    <name evidence="11" type="ORF">A9Q75_06510</name>
</gene>
<dbReference type="InterPro" id="IPR002898">
    <property type="entry name" value="MotA_ExbB_proton_chnl"/>
</dbReference>
<sequence>MIPQWIDQGGWCLWVLIALSIISVSIASYKLAQFIWFGVANSRYYALWLENLSTHSLSESYSEKHSDGYLLNEITNHALKQSKSHGNKDDFEVVMEQYATNKIEQMRSGLKTLEVISMTAPLLGLLGTVLGMINAFDQLKSSGMQVDPSVLSAGISQALLTTAAGLIVALPALSLWHLYERMLAKAQRQIETVLTEISIRTQWQ</sequence>
<protein>
    <recommendedName>
        <fullName evidence="10">MotA/TolQ/ExbB proton channel domain-containing protein</fullName>
    </recommendedName>
</protein>
<keyword evidence="4 9" id="KW-0812">Transmembrane</keyword>
<dbReference type="GO" id="GO:0017038">
    <property type="term" value="P:protein import"/>
    <property type="evidence" value="ECO:0007669"/>
    <property type="project" value="TreeGrafter"/>
</dbReference>
<comment type="subcellular location">
    <subcellularLocation>
        <location evidence="1">Cell membrane</location>
        <topology evidence="1">Multi-pass membrane protein</topology>
    </subcellularLocation>
    <subcellularLocation>
        <location evidence="8">Membrane</location>
        <topology evidence="8">Multi-pass membrane protein</topology>
    </subcellularLocation>
</comment>
<feature type="domain" description="MotA/TolQ/ExbB proton channel" evidence="10">
    <location>
        <begin position="72"/>
        <end position="191"/>
    </location>
</feature>
<evidence type="ECO:0000256" key="9">
    <source>
        <dbReference type="SAM" id="Phobius"/>
    </source>
</evidence>
<name>A0A1Y5EIL8_COLPS</name>
<comment type="caution">
    <text evidence="11">The sequence shown here is derived from an EMBL/GenBank/DDBJ whole genome shotgun (WGS) entry which is preliminary data.</text>
</comment>
<evidence type="ECO:0000256" key="3">
    <source>
        <dbReference type="ARBA" id="ARBA00022475"/>
    </source>
</evidence>
<dbReference type="PANTHER" id="PTHR30625">
    <property type="entry name" value="PROTEIN TOLQ"/>
    <property type="match status" value="1"/>
</dbReference>
<evidence type="ECO:0000259" key="10">
    <source>
        <dbReference type="Pfam" id="PF01618"/>
    </source>
</evidence>
<proteinExistence type="inferred from homology"/>
<dbReference type="AlphaFoldDB" id="A0A1Y5EIL8"/>
<evidence type="ECO:0000256" key="8">
    <source>
        <dbReference type="RuleBase" id="RU004057"/>
    </source>
</evidence>
<evidence type="ECO:0000256" key="4">
    <source>
        <dbReference type="ARBA" id="ARBA00022692"/>
    </source>
</evidence>
<dbReference type="Pfam" id="PF01618">
    <property type="entry name" value="MotA_ExbB"/>
    <property type="match status" value="1"/>
</dbReference>
<keyword evidence="6 9" id="KW-1133">Transmembrane helix</keyword>
<keyword evidence="7 9" id="KW-0472">Membrane</keyword>
<dbReference type="GO" id="GO:0005886">
    <property type="term" value="C:plasma membrane"/>
    <property type="evidence" value="ECO:0007669"/>
    <property type="project" value="UniProtKB-SubCell"/>
</dbReference>
<evidence type="ECO:0000313" key="12">
    <source>
        <dbReference type="Proteomes" id="UP000243053"/>
    </source>
</evidence>
<dbReference type="Proteomes" id="UP000243053">
    <property type="component" value="Unassembled WGS sequence"/>
</dbReference>
<evidence type="ECO:0000256" key="6">
    <source>
        <dbReference type="ARBA" id="ARBA00022989"/>
    </source>
</evidence>
<reference evidence="12" key="1">
    <citation type="journal article" date="2017" name="Proc. Natl. Acad. Sci. U.S.A.">
        <title>Simulation of Deepwater Horizon oil plume reveals substrate specialization within a complex community of hydrocarbon degraders.</title>
        <authorList>
            <person name="Hu P."/>
            <person name="Dubinsky E.A."/>
            <person name="Probst A.J."/>
            <person name="Wang J."/>
            <person name="Sieber C.M.K."/>
            <person name="Tom L.M."/>
            <person name="Gardinali P."/>
            <person name="Banfield J.F."/>
            <person name="Atlas R.M."/>
            <person name="Andersen G.L."/>
        </authorList>
    </citation>
    <scope>NUCLEOTIDE SEQUENCE [LARGE SCALE GENOMIC DNA]</scope>
</reference>
<feature type="transmembrane region" description="Helical" evidence="9">
    <location>
        <begin position="155"/>
        <end position="179"/>
    </location>
</feature>